<evidence type="ECO:0000313" key="4">
    <source>
        <dbReference type="EnsemblPlants" id="PGSC0003DMT400027011"/>
    </source>
</evidence>
<dbReference type="Pfam" id="PF13812">
    <property type="entry name" value="PPR_3"/>
    <property type="match status" value="1"/>
</dbReference>
<evidence type="ECO:0000313" key="5">
    <source>
        <dbReference type="Proteomes" id="UP000011115"/>
    </source>
</evidence>
<evidence type="ECO:0000256" key="1">
    <source>
        <dbReference type="ARBA" id="ARBA00007626"/>
    </source>
</evidence>
<dbReference type="ExpressionAtlas" id="M1AP13">
    <property type="expression patterns" value="baseline and differential"/>
</dbReference>
<organism evidence="4 5">
    <name type="scientific">Solanum tuberosum</name>
    <name type="common">Potato</name>
    <dbReference type="NCBI Taxonomy" id="4113"/>
    <lineage>
        <taxon>Eukaryota</taxon>
        <taxon>Viridiplantae</taxon>
        <taxon>Streptophyta</taxon>
        <taxon>Embryophyta</taxon>
        <taxon>Tracheophyta</taxon>
        <taxon>Spermatophyta</taxon>
        <taxon>Magnoliopsida</taxon>
        <taxon>eudicotyledons</taxon>
        <taxon>Gunneridae</taxon>
        <taxon>Pentapetalae</taxon>
        <taxon>asterids</taxon>
        <taxon>lamiids</taxon>
        <taxon>Solanales</taxon>
        <taxon>Solanaceae</taxon>
        <taxon>Solanoideae</taxon>
        <taxon>Solaneae</taxon>
        <taxon>Solanum</taxon>
    </lineage>
</organism>
<comment type="similarity">
    <text evidence="1">Belongs to the PPR family. P subfamily.</text>
</comment>
<dbReference type="AlphaFoldDB" id="M1AP13"/>
<dbReference type="PROSITE" id="PS51375">
    <property type="entry name" value="PPR"/>
    <property type="match status" value="1"/>
</dbReference>
<keyword evidence="2" id="KW-0677">Repeat</keyword>
<name>M1AP13_SOLTU</name>
<keyword evidence="5" id="KW-1185">Reference proteome</keyword>
<evidence type="ECO:0000256" key="3">
    <source>
        <dbReference type="PROSITE-ProRule" id="PRU00708"/>
    </source>
</evidence>
<dbReference type="HOGENOM" id="CLU_2872052_0_0_1"/>
<dbReference type="InterPro" id="IPR011990">
    <property type="entry name" value="TPR-like_helical_dom_sf"/>
</dbReference>
<sequence>MALKMFNEMKTQKCKPNICTYTALVNAFARSGLCEKAEEVFEELQEAGLEPDVYTYNALMEAYR</sequence>
<dbReference type="OrthoDB" id="185373at2759"/>
<proteinExistence type="inferred from homology"/>
<dbReference type="PANTHER" id="PTHR47447">
    <property type="entry name" value="OS03G0856100 PROTEIN"/>
    <property type="match status" value="1"/>
</dbReference>
<gene>
    <name evidence="4" type="primary">LOC102590177</name>
</gene>
<reference evidence="5" key="1">
    <citation type="journal article" date="2011" name="Nature">
        <title>Genome sequence and analysis of the tuber crop potato.</title>
        <authorList>
            <consortium name="The Potato Genome Sequencing Consortium"/>
        </authorList>
    </citation>
    <scope>NUCLEOTIDE SEQUENCE [LARGE SCALE GENOMIC DNA]</scope>
    <source>
        <strain evidence="5">cv. DM1-3 516 R44</strain>
    </source>
</reference>
<dbReference type="PANTHER" id="PTHR47447:SF17">
    <property type="entry name" value="OS12G0638900 PROTEIN"/>
    <property type="match status" value="1"/>
</dbReference>
<accession>M1AP13</accession>
<dbReference type="EnsemblPlants" id="PGSC0003DMT400027011">
    <property type="protein sequence ID" value="PGSC0003DMT400027011"/>
    <property type="gene ID" value="PGSC0003DMG400010422"/>
</dbReference>
<dbReference type="NCBIfam" id="TIGR00756">
    <property type="entry name" value="PPR"/>
    <property type="match status" value="2"/>
</dbReference>
<protein>
    <submittedName>
        <fullName evidence="4">Pentatricopeptide repeat-containing protein</fullName>
    </submittedName>
</protein>
<evidence type="ECO:0000256" key="2">
    <source>
        <dbReference type="ARBA" id="ARBA00022737"/>
    </source>
</evidence>
<reference evidence="4" key="2">
    <citation type="submission" date="2015-06" db="UniProtKB">
        <authorList>
            <consortium name="EnsemblPlants"/>
        </authorList>
    </citation>
    <scope>IDENTIFICATION</scope>
    <source>
        <strain evidence="4">DM1-3 516 R44</strain>
    </source>
</reference>
<feature type="repeat" description="PPR" evidence="3">
    <location>
        <begin position="17"/>
        <end position="51"/>
    </location>
</feature>
<dbReference type="Gene3D" id="1.25.40.10">
    <property type="entry name" value="Tetratricopeptide repeat domain"/>
    <property type="match status" value="1"/>
</dbReference>
<dbReference type="InterPro" id="IPR002885">
    <property type="entry name" value="PPR_rpt"/>
</dbReference>
<dbReference type="Gramene" id="PGSC0003DMT400027011">
    <property type="protein sequence ID" value="PGSC0003DMT400027011"/>
    <property type="gene ID" value="PGSC0003DMG400010422"/>
</dbReference>
<dbReference type="Proteomes" id="UP000011115">
    <property type="component" value="Unassembled WGS sequence"/>
</dbReference>